<keyword evidence="2" id="KW-1185">Reference proteome</keyword>
<sequence>MAFFSSSGSEVNELRLKRSTSFDRLHARSRRPSRSAASPPAPAPALPSITSSTSRPAKPFVHRGQPPSPLPRSLRSGPGHVLAALEPPHSPYSLEHYSDSSGSSQRRSSNHTKSKEASPSRTKHQLIAEDSKRSHNVISTSGRPTAHQRMPDEFGEWASPRQSTVASSPYTPSSNKSSSSRPLGPYSGSVSDSGMIDRSPHRFDYPSPSSSRPKTHLSPLDARHGPPLSPGHITSGSLSDGGSPSERASSPLLAHQLDVKRLLSKPAAPSRASMYSITSDSDSPGPAGVRSAPLSGPSSTDVRWPSMANESRNVRRRSTGASLILADFDAEANRSRLLSTNVAMSNASPTSASTAAKDKVRQRNVLRKNSASAPRRPGPSSAPPTNMAIPEARNSSNSSPSTSASRLVASQLAVLSRRSSPASAVSSQGSGSGASRSPQPTPVSTPKLTPAGAIARAYKEQDQRRETLAAAARQEDIIPAQRARGGDERADVEDEQPSTPYYTVFGSTSGRVVAVGSAEDAAWTSVAYATSTRSGSASAPASMRRSLSRKVSGRFRRSKTTESSGTPSDGHDGGRRGRPSLQERRSTSLPKEGRKSLRVSTDSSYVEVDFPAAQSVPSLSSGKRADSGKSTPENSPASGRGKEKEDETSSGGRLWKLVKRISSSGLRDRYSSGPSTPPPPVPAIPKDLLPLPTRATLEVHSPAASMSVDRGAVNRYMDSRASMSAVRPPTTPLEKPPPGKTKRPSIGTKTGRPSTSPSQSSSDVALRFFDRTQSARSSSSSYGEELPPVPPYPTSRQGSPAQESPRALDEVRSPRPRKSHAKHATVDARGSPPSATLPARRGTSSERTRPDSRSSPDIPMFSVSDAVNNFVARKPTISTPERPPLRIVPPPIPQTDALASSSVPPRPPRSTHRPTTTPPAASPTTTTAATSAFPNTPMALLNPDRSEVASPAYRHRDSIISGHSDASTARPTPSSIERSPAVAQVTFRELDSSPRQAWTQKQKEDKWDDLLERSALAGGTLHLGDTGGLLSDTIRFSGYSDI</sequence>
<protein>
    <submittedName>
        <fullName evidence="1">Uncharacterized protein</fullName>
    </submittedName>
</protein>
<gene>
    <name evidence="1" type="ORF">FA95DRAFT_1606803</name>
</gene>
<comment type="caution">
    <text evidence="1">The sequence shown here is derived from an EMBL/GenBank/DDBJ whole genome shotgun (WGS) entry which is preliminary data.</text>
</comment>
<dbReference type="Proteomes" id="UP000814033">
    <property type="component" value="Unassembled WGS sequence"/>
</dbReference>
<evidence type="ECO:0000313" key="1">
    <source>
        <dbReference type="EMBL" id="KAI0046518.1"/>
    </source>
</evidence>
<name>A0ACB8RR01_9AGAM</name>
<accession>A0ACB8RR01</accession>
<dbReference type="EMBL" id="MU275923">
    <property type="protein sequence ID" value="KAI0046518.1"/>
    <property type="molecule type" value="Genomic_DNA"/>
</dbReference>
<reference evidence="1" key="1">
    <citation type="submission" date="2021-02" db="EMBL/GenBank/DDBJ databases">
        <authorList>
            <consortium name="DOE Joint Genome Institute"/>
            <person name="Ahrendt S."/>
            <person name="Looney B.P."/>
            <person name="Miyauchi S."/>
            <person name="Morin E."/>
            <person name="Drula E."/>
            <person name="Courty P.E."/>
            <person name="Chicoki N."/>
            <person name="Fauchery L."/>
            <person name="Kohler A."/>
            <person name="Kuo A."/>
            <person name="Labutti K."/>
            <person name="Pangilinan J."/>
            <person name="Lipzen A."/>
            <person name="Riley R."/>
            <person name="Andreopoulos W."/>
            <person name="He G."/>
            <person name="Johnson J."/>
            <person name="Barry K.W."/>
            <person name="Grigoriev I.V."/>
            <person name="Nagy L."/>
            <person name="Hibbett D."/>
            <person name="Henrissat B."/>
            <person name="Matheny P.B."/>
            <person name="Labbe J."/>
            <person name="Martin F."/>
        </authorList>
    </citation>
    <scope>NUCLEOTIDE SEQUENCE</scope>
    <source>
        <strain evidence="1">FP105234-sp</strain>
    </source>
</reference>
<organism evidence="1 2">
    <name type="scientific">Auriscalpium vulgare</name>
    <dbReference type="NCBI Taxonomy" id="40419"/>
    <lineage>
        <taxon>Eukaryota</taxon>
        <taxon>Fungi</taxon>
        <taxon>Dikarya</taxon>
        <taxon>Basidiomycota</taxon>
        <taxon>Agaricomycotina</taxon>
        <taxon>Agaricomycetes</taxon>
        <taxon>Russulales</taxon>
        <taxon>Auriscalpiaceae</taxon>
        <taxon>Auriscalpium</taxon>
    </lineage>
</organism>
<evidence type="ECO:0000313" key="2">
    <source>
        <dbReference type="Proteomes" id="UP000814033"/>
    </source>
</evidence>
<proteinExistence type="predicted"/>
<reference evidence="1" key="2">
    <citation type="journal article" date="2022" name="New Phytol.">
        <title>Evolutionary transition to the ectomycorrhizal habit in the genomes of a hyperdiverse lineage of mushroom-forming fungi.</title>
        <authorList>
            <person name="Looney B."/>
            <person name="Miyauchi S."/>
            <person name="Morin E."/>
            <person name="Drula E."/>
            <person name="Courty P.E."/>
            <person name="Kohler A."/>
            <person name="Kuo A."/>
            <person name="LaButti K."/>
            <person name="Pangilinan J."/>
            <person name="Lipzen A."/>
            <person name="Riley R."/>
            <person name="Andreopoulos W."/>
            <person name="He G."/>
            <person name="Johnson J."/>
            <person name="Nolan M."/>
            <person name="Tritt A."/>
            <person name="Barry K.W."/>
            <person name="Grigoriev I.V."/>
            <person name="Nagy L.G."/>
            <person name="Hibbett D."/>
            <person name="Henrissat B."/>
            <person name="Matheny P.B."/>
            <person name="Labbe J."/>
            <person name="Martin F.M."/>
        </authorList>
    </citation>
    <scope>NUCLEOTIDE SEQUENCE</scope>
    <source>
        <strain evidence="1">FP105234-sp</strain>
    </source>
</reference>